<evidence type="ECO:0000313" key="2">
    <source>
        <dbReference type="Proteomes" id="UP000001554"/>
    </source>
</evidence>
<dbReference type="GeneID" id="118407450"/>
<dbReference type="KEGG" id="bfo:118407450"/>
<organism evidence="2 3">
    <name type="scientific">Branchiostoma floridae</name>
    <name type="common">Florida lancelet</name>
    <name type="synonym">Amphioxus</name>
    <dbReference type="NCBI Taxonomy" id="7739"/>
    <lineage>
        <taxon>Eukaryota</taxon>
        <taxon>Metazoa</taxon>
        <taxon>Chordata</taxon>
        <taxon>Cephalochordata</taxon>
        <taxon>Leptocardii</taxon>
        <taxon>Amphioxiformes</taxon>
        <taxon>Branchiostomatidae</taxon>
        <taxon>Branchiostoma</taxon>
    </lineage>
</organism>
<evidence type="ECO:0000313" key="3">
    <source>
        <dbReference type="RefSeq" id="XP_035663820.1"/>
    </source>
</evidence>
<keyword evidence="2" id="KW-1185">Reference proteome</keyword>
<dbReference type="AlphaFoldDB" id="A0A9J7HQA9"/>
<protein>
    <submittedName>
        <fullName evidence="3">Acetyl-CoA carboxylase-like</fullName>
    </submittedName>
</protein>
<reference evidence="3" key="1">
    <citation type="submission" date="2025-08" db="UniProtKB">
        <authorList>
            <consortium name="RefSeq"/>
        </authorList>
    </citation>
    <scope>IDENTIFICATION</scope>
    <source>
        <strain evidence="3">S238N-H82</strain>
        <tissue evidence="3">Testes</tissue>
    </source>
</reference>
<sequence>MNDLDLPPCQRMGAMVAFDSFSAFTRVFPEFLDLAAPPQADSPLFQEVMSMFRDSPPPSPSFTDRNQGFMEKGTSGMYGSSDSLSSLNEQVSTGGQVCYTGVLHGEGHVRHVRQQ</sequence>
<feature type="region of interest" description="Disordered" evidence="1">
    <location>
        <begin position="53"/>
        <end position="88"/>
    </location>
</feature>
<name>A0A9J7HQA9_BRAFL</name>
<dbReference type="Proteomes" id="UP000001554">
    <property type="component" value="Unplaced"/>
</dbReference>
<evidence type="ECO:0000256" key="1">
    <source>
        <dbReference type="SAM" id="MobiDB-lite"/>
    </source>
</evidence>
<gene>
    <name evidence="3" type="primary">LOC118407450</name>
</gene>
<proteinExistence type="predicted"/>
<dbReference type="RefSeq" id="XP_035663820.1">
    <property type="nucleotide sequence ID" value="XM_035807927.1"/>
</dbReference>
<accession>A0A9J7HQA9</accession>